<feature type="compositionally biased region" description="Basic and acidic residues" evidence="1">
    <location>
        <begin position="480"/>
        <end position="490"/>
    </location>
</feature>
<reference evidence="2" key="1">
    <citation type="submission" date="2021-07" db="EMBL/GenBank/DDBJ databases">
        <title>Elsinoe batatas strain:CRI-CJ2 Genome sequencing and assembly.</title>
        <authorList>
            <person name="Huang L."/>
        </authorList>
    </citation>
    <scope>NUCLEOTIDE SEQUENCE</scope>
    <source>
        <strain evidence="2">CRI-CJ2</strain>
    </source>
</reference>
<evidence type="ECO:0000256" key="1">
    <source>
        <dbReference type="SAM" id="MobiDB-lite"/>
    </source>
</evidence>
<gene>
    <name evidence="2" type="ORF">KVT40_005869</name>
</gene>
<dbReference type="AlphaFoldDB" id="A0A8K0PIR5"/>
<feature type="compositionally biased region" description="Polar residues" evidence="1">
    <location>
        <begin position="203"/>
        <end position="212"/>
    </location>
</feature>
<accession>A0A8K0PIR5</accession>
<evidence type="ECO:0000313" key="3">
    <source>
        <dbReference type="Proteomes" id="UP000809789"/>
    </source>
</evidence>
<feature type="region of interest" description="Disordered" evidence="1">
    <location>
        <begin position="86"/>
        <end position="354"/>
    </location>
</feature>
<feature type="compositionally biased region" description="Polar residues" evidence="1">
    <location>
        <begin position="304"/>
        <end position="326"/>
    </location>
</feature>
<feature type="compositionally biased region" description="Low complexity" evidence="1">
    <location>
        <begin position="19"/>
        <end position="33"/>
    </location>
</feature>
<name>A0A8K0PIR5_9PEZI</name>
<dbReference type="EMBL" id="JAESVG020000006">
    <property type="protein sequence ID" value="KAG8626924.1"/>
    <property type="molecule type" value="Genomic_DNA"/>
</dbReference>
<feature type="compositionally biased region" description="Polar residues" evidence="1">
    <location>
        <begin position="168"/>
        <end position="177"/>
    </location>
</feature>
<feature type="compositionally biased region" description="Polar residues" evidence="1">
    <location>
        <begin position="184"/>
        <end position="195"/>
    </location>
</feature>
<sequence>MSARPIRTFTPPPNPGRAGSSDSSSLKSFLDKGPGIPIPRRQDPNSPELKSALSKSAPTTPGPSKKHAHFDDVKIEHRYSLHRTITAPSSFESTPSLLFPDPHDSTLQHLDPVNVEDSPPQSADESSNAEESDDSTGVYMDATDSRSLLRRSNTADSMRISPKHVMTRWSSDPQQRTVKMPPSDTWQAVASTLQRGESDSSHSNKSATSSIVGGTLQLPDDDMTTASNTSRSASEKALRRTPTKRQEIHSRHDLATEKVDWKLTEWSKERRGGGFERHSPVLIAHRRESRPPSGDEGVPGPPNTGRSSLTPSRPESASRSLATTPGSDPPTPTCILKSAETRSSSPVQSPDYSTMSNLSRAFLSMSERDKFQLTHRDSLDVHRKHIEDHRSDASSHHLVNAKDSFLINKNRFEKYPKSGRLLQPTFSRLTIGGLSPIQDASPPDPRQYLTKSNRESKRPSRNGTSIVPEDKPGVATSAEIRGHPESDHDCPICLIERPRTTAQRQAS</sequence>
<feature type="compositionally biased region" description="Polar residues" evidence="1">
    <location>
        <begin position="341"/>
        <end position="354"/>
    </location>
</feature>
<feature type="compositionally biased region" description="Basic and acidic residues" evidence="1">
    <location>
        <begin position="233"/>
        <end position="290"/>
    </location>
</feature>
<organism evidence="2 3">
    <name type="scientific">Elsinoe batatas</name>
    <dbReference type="NCBI Taxonomy" id="2601811"/>
    <lineage>
        <taxon>Eukaryota</taxon>
        <taxon>Fungi</taxon>
        <taxon>Dikarya</taxon>
        <taxon>Ascomycota</taxon>
        <taxon>Pezizomycotina</taxon>
        <taxon>Dothideomycetes</taxon>
        <taxon>Dothideomycetidae</taxon>
        <taxon>Myriangiales</taxon>
        <taxon>Elsinoaceae</taxon>
        <taxon>Elsinoe</taxon>
    </lineage>
</organism>
<feature type="region of interest" description="Disordered" evidence="1">
    <location>
        <begin position="433"/>
        <end position="507"/>
    </location>
</feature>
<keyword evidence="3" id="KW-1185">Reference proteome</keyword>
<dbReference type="Proteomes" id="UP000809789">
    <property type="component" value="Unassembled WGS sequence"/>
</dbReference>
<dbReference type="OrthoDB" id="3915580at2759"/>
<evidence type="ECO:0000313" key="2">
    <source>
        <dbReference type="EMBL" id="KAG8626924.1"/>
    </source>
</evidence>
<feature type="compositionally biased region" description="Polar residues" evidence="1">
    <location>
        <begin position="86"/>
        <end position="96"/>
    </location>
</feature>
<proteinExistence type="predicted"/>
<protein>
    <submittedName>
        <fullName evidence="2">Uncharacterized protein</fullName>
    </submittedName>
</protein>
<feature type="region of interest" description="Disordered" evidence="1">
    <location>
        <begin position="1"/>
        <end position="71"/>
    </location>
</feature>
<comment type="caution">
    <text evidence="2">The sequence shown here is derived from an EMBL/GenBank/DDBJ whole genome shotgun (WGS) entry which is preliminary data.</text>
</comment>